<feature type="compositionally biased region" description="Polar residues" evidence="2">
    <location>
        <begin position="422"/>
        <end position="433"/>
    </location>
</feature>
<dbReference type="AlphaFoldDB" id="A0A2T5MIY3"/>
<feature type="chain" id="PRO_5015755285" description="DUF1329 domain-containing protein" evidence="3">
    <location>
        <begin position="29"/>
        <end position="859"/>
    </location>
</feature>
<dbReference type="SUPFAM" id="SSF48452">
    <property type="entry name" value="TPR-like"/>
    <property type="match status" value="1"/>
</dbReference>
<evidence type="ECO:0000256" key="1">
    <source>
        <dbReference type="PROSITE-ProRule" id="PRU00339"/>
    </source>
</evidence>
<keyword evidence="5" id="KW-1185">Reference proteome</keyword>
<feature type="signal peptide" evidence="3">
    <location>
        <begin position="1"/>
        <end position="28"/>
    </location>
</feature>
<dbReference type="EMBL" id="QANS01000002">
    <property type="protein sequence ID" value="PTU32525.1"/>
    <property type="molecule type" value="Genomic_DNA"/>
</dbReference>
<comment type="caution">
    <text evidence="4">The sequence shown here is derived from an EMBL/GenBank/DDBJ whole genome shotgun (WGS) entry which is preliminary data.</text>
</comment>
<evidence type="ECO:0000256" key="3">
    <source>
        <dbReference type="SAM" id="SignalP"/>
    </source>
</evidence>
<proteinExistence type="predicted"/>
<dbReference type="Proteomes" id="UP000244248">
    <property type="component" value="Unassembled WGS sequence"/>
</dbReference>
<dbReference type="PROSITE" id="PS50005">
    <property type="entry name" value="TPR"/>
    <property type="match status" value="1"/>
</dbReference>
<dbReference type="Gene3D" id="2.50.20.10">
    <property type="entry name" value="Lipoprotein localisation LolA/LolB/LppX"/>
    <property type="match status" value="1"/>
</dbReference>
<feature type="region of interest" description="Disordered" evidence="2">
    <location>
        <begin position="422"/>
        <end position="452"/>
    </location>
</feature>
<evidence type="ECO:0000256" key="2">
    <source>
        <dbReference type="SAM" id="MobiDB-lite"/>
    </source>
</evidence>
<dbReference type="InterPro" id="IPR011990">
    <property type="entry name" value="TPR-like_helical_dom_sf"/>
</dbReference>
<organism evidence="4 5">
    <name type="scientific">Stenotrophobium rhamnosiphilum</name>
    <dbReference type="NCBI Taxonomy" id="2029166"/>
    <lineage>
        <taxon>Bacteria</taxon>
        <taxon>Pseudomonadati</taxon>
        <taxon>Pseudomonadota</taxon>
        <taxon>Gammaproteobacteria</taxon>
        <taxon>Nevskiales</taxon>
        <taxon>Nevskiaceae</taxon>
        <taxon>Stenotrophobium</taxon>
    </lineage>
</organism>
<dbReference type="OrthoDB" id="7052112at2"/>
<dbReference type="Pfam" id="PF07044">
    <property type="entry name" value="DUF1329"/>
    <property type="match status" value="1"/>
</dbReference>
<evidence type="ECO:0000313" key="4">
    <source>
        <dbReference type="EMBL" id="PTU32525.1"/>
    </source>
</evidence>
<name>A0A2T5MIY3_9GAMM</name>
<dbReference type="Gene3D" id="1.25.40.10">
    <property type="entry name" value="Tetratricopeptide repeat domain"/>
    <property type="match status" value="2"/>
</dbReference>
<dbReference type="SMART" id="SM00028">
    <property type="entry name" value="TPR"/>
    <property type="match status" value="4"/>
</dbReference>
<dbReference type="InterPro" id="IPR010752">
    <property type="entry name" value="DUF1329"/>
</dbReference>
<accession>A0A2T5MIY3</accession>
<gene>
    <name evidence="4" type="ORF">CJD38_06015</name>
</gene>
<dbReference type="CDD" id="cd16329">
    <property type="entry name" value="LolA_like"/>
    <property type="match status" value="1"/>
</dbReference>
<feature type="repeat" description="TPR" evidence="1">
    <location>
        <begin position="309"/>
        <end position="342"/>
    </location>
</feature>
<evidence type="ECO:0000313" key="5">
    <source>
        <dbReference type="Proteomes" id="UP000244248"/>
    </source>
</evidence>
<protein>
    <recommendedName>
        <fullName evidence="6">DUF1329 domain-containing protein</fullName>
    </recommendedName>
</protein>
<keyword evidence="1" id="KW-0802">TPR repeat</keyword>
<sequence>MPIRAFTHRYRVCLAALPLLLSSSFAMADQYRSEVRELSAPPPKAVQQSAQQQLQNVTDPYAKSMLLRDLASAAAAKKDYAGAAKYIEQALKLGGLSGPAVEQMKKDLSQIYLATGNYKDLVPQLEAQVKAGNAATETLIALGAAYVDKKRFKEAVPLLQKGIAGTKTPDISWKRALLAALMGSGQDKDALPMADQIVREDPTQGDDWMRLAALTLKYGSRDRARAVLELASRMGFIKTEEDRLRLVTLTAQLGAPFEGASTMQQWMDKGQIQKTAATWKTLAAMWINARESSLAIPALEQAIMKAPSAELYQQLGQMRMYREQYSDAAQAFQQAVAMGAKSGPVLMTLGMARYQQADIDSALQAFSAAQDFPQTRKLAEQWVKYLQSGKARDQALAAAKDRKQHDGEVTLSDRLLGGTVSVTAGESSGTPTQGRAVASGDLTPVGADKSGNADGTIPAWTGGITKAQWPAAIAGGRIADPFPGDKPLYTITAANVQKYRDRLSKGHLALFSRYPDYTLPVYTTRRSVSYPQAIYDATKANEGKAKLAGSDALENARLGFPFPQPQNGVEIMWNHRVRFRGNSAVMQTTQAVIRPDGSLGENLKQTERVLNRYANTKDPANLSSENILLYYLTWFSKSKTGVDFLALVHESANSLKQSRNIWVAPPRIPKMFRIPPVGYDQPFPGSEAIMFIDMVDMYNGAFDRYVWKLTGKQEMYLPYNSYRISDGRYKYSQLLTPKHFYQPATRYELHRVWVIEAVERDGKKHTFGKRMFYVDEDSWNIVLVENYDRSGNLWRFQEGHLLPVYSIQAANSAPTITYDLKDGRYFINRLLSEDVPAQYDVPMKPGEFTSDSVKARYVH</sequence>
<keyword evidence="3" id="KW-0732">Signal</keyword>
<dbReference type="InterPro" id="IPR019734">
    <property type="entry name" value="TPR_rpt"/>
</dbReference>
<dbReference type="RefSeq" id="WP_107939405.1">
    <property type="nucleotide sequence ID" value="NZ_QANS01000002.1"/>
</dbReference>
<evidence type="ECO:0008006" key="6">
    <source>
        <dbReference type="Google" id="ProtNLM"/>
    </source>
</evidence>
<reference evidence="4 5" key="1">
    <citation type="submission" date="2018-04" db="EMBL/GenBank/DDBJ databases">
        <title>Novel species isolated from glacier.</title>
        <authorList>
            <person name="Liu Q."/>
            <person name="Xin Y.-H."/>
        </authorList>
    </citation>
    <scope>NUCLEOTIDE SEQUENCE [LARGE SCALE GENOMIC DNA]</scope>
    <source>
        <strain evidence="4 5">GT1R17</strain>
    </source>
</reference>